<dbReference type="GO" id="GO:0005829">
    <property type="term" value="C:cytosol"/>
    <property type="evidence" value="ECO:0007669"/>
    <property type="project" value="TreeGrafter"/>
</dbReference>
<feature type="domain" description="OmpR/PhoB-type" evidence="10">
    <location>
        <begin position="126"/>
        <end position="224"/>
    </location>
</feature>
<evidence type="ECO:0000256" key="4">
    <source>
        <dbReference type="ARBA" id="ARBA00023015"/>
    </source>
</evidence>
<evidence type="ECO:0000259" key="10">
    <source>
        <dbReference type="PROSITE" id="PS51755"/>
    </source>
</evidence>
<evidence type="ECO:0000256" key="8">
    <source>
        <dbReference type="PROSITE-ProRule" id="PRU01091"/>
    </source>
</evidence>
<dbReference type="Proteomes" id="UP000063789">
    <property type="component" value="Chromosome"/>
</dbReference>
<dbReference type="PATRIC" id="fig|1136941.3.peg.872"/>
<evidence type="ECO:0000256" key="6">
    <source>
        <dbReference type="ARBA" id="ARBA00023163"/>
    </source>
</evidence>
<dbReference type="AlphaFoldDB" id="A0A0N9MMC5"/>
<dbReference type="PANTHER" id="PTHR48111">
    <property type="entry name" value="REGULATOR OF RPOS"/>
    <property type="match status" value="1"/>
</dbReference>
<evidence type="ECO:0000256" key="7">
    <source>
        <dbReference type="PROSITE-ProRule" id="PRU00169"/>
    </source>
</evidence>
<dbReference type="InterPro" id="IPR001789">
    <property type="entry name" value="Sig_transdc_resp-reg_receiver"/>
</dbReference>
<dbReference type="Pfam" id="PF00486">
    <property type="entry name" value="Trans_reg_C"/>
    <property type="match status" value="1"/>
</dbReference>
<dbReference type="PROSITE" id="PS50110">
    <property type="entry name" value="RESPONSE_REGULATORY"/>
    <property type="match status" value="1"/>
</dbReference>
<reference evidence="12" key="1">
    <citation type="submission" date="2015-06" db="EMBL/GenBank/DDBJ databases">
        <title>Complete genome sequence and metabolic analysis of phthalate degradation pathway in Gordonia sp. QH-11.</title>
        <authorList>
            <person name="Jin D."/>
            <person name="Kong X."/>
            <person name="Bai Z."/>
        </authorList>
    </citation>
    <scope>NUCLEOTIDE SEQUENCE [LARGE SCALE GENOMIC DNA]</scope>
    <source>
        <strain evidence="12">QH-11</strain>
    </source>
</reference>
<evidence type="ECO:0000256" key="3">
    <source>
        <dbReference type="ARBA" id="ARBA00023012"/>
    </source>
</evidence>
<accession>A0A0N9MMC5</accession>
<dbReference type="Gene3D" id="6.10.250.690">
    <property type="match status" value="1"/>
</dbReference>
<dbReference type="SMART" id="SM00448">
    <property type="entry name" value="REC"/>
    <property type="match status" value="1"/>
</dbReference>
<dbReference type="GO" id="GO:0032993">
    <property type="term" value="C:protein-DNA complex"/>
    <property type="evidence" value="ECO:0007669"/>
    <property type="project" value="TreeGrafter"/>
</dbReference>
<keyword evidence="4" id="KW-0805">Transcription regulation</keyword>
<feature type="DNA-binding region" description="OmpR/PhoB-type" evidence="8">
    <location>
        <begin position="126"/>
        <end position="224"/>
    </location>
</feature>
<keyword evidence="12" id="KW-1185">Reference proteome</keyword>
<evidence type="ECO:0000259" key="9">
    <source>
        <dbReference type="PROSITE" id="PS50110"/>
    </source>
</evidence>
<dbReference type="STRING" id="1136941.ACH46_04315"/>
<dbReference type="GO" id="GO:0006355">
    <property type="term" value="P:regulation of DNA-templated transcription"/>
    <property type="evidence" value="ECO:0007669"/>
    <property type="project" value="InterPro"/>
</dbReference>
<keyword evidence="3" id="KW-0902">Two-component regulatory system</keyword>
<dbReference type="InterPro" id="IPR001867">
    <property type="entry name" value="OmpR/PhoB-type_DNA-bd"/>
</dbReference>
<dbReference type="Gene3D" id="3.40.50.2300">
    <property type="match status" value="1"/>
</dbReference>
<sequence length="227" mass="25623">MRILVVDDDRAVRESLRRSLTFNGYTVDTAGDGLEALEKVIADRPDLMVLDVMMPRLDGLEVCRRLRSAGDDLPILVLTARDSVSERVSGLDAGADDYLPKPFALEELLARLRSLLRRTTRDEDESEAVSFADLTLDPVTREVTRGERHISLTRTEFSLLEMLMSNPKRVLTRSRILEEVWGYDFPTSGNALEVYIGYLRRKTEAEGEARLIHTVRGVGYVLREGTP</sequence>
<dbReference type="OrthoDB" id="5242569at2"/>
<dbReference type="EMBL" id="CP011853">
    <property type="protein sequence ID" value="ALG83877.1"/>
    <property type="molecule type" value="Genomic_DNA"/>
</dbReference>
<keyword evidence="6" id="KW-0804">Transcription</keyword>
<dbReference type="PROSITE" id="PS51755">
    <property type="entry name" value="OMPR_PHOB"/>
    <property type="match status" value="1"/>
</dbReference>
<dbReference type="Gene3D" id="1.10.10.10">
    <property type="entry name" value="Winged helix-like DNA-binding domain superfamily/Winged helix DNA-binding domain"/>
    <property type="match status" value="1"/>
</dbReference>
<dbReference type="KEGG" id="goq:ACH46_04315"/>
<feature type="modified residue" description="4-aspartylphosphate" evidence="7">
    <location>
        <position position="51"/>
    </location>
</feature>
<evidence type="ECO:0000256" key="5">
    <source>
        <dbReference type="ARBA" id="ARBA00023125"/>
    </source>
</evidence>
<dbReference type="FunFam" id="3.40.50.2300:FF:000001">
    <property type="entry name" value="DNA-binding response regulator PhoB"/>
    <property type="match status" value="1"/>
</dbReference>
<organism evidence="11 12">
    <name type="scientific">Gordonia phthalatica</name>
    <dbReference type="NCBI Taxonomy" id="1136941"/>
    <lineage>
        <taxon>Bacteria</taxon>
        <taxon>Bacillati</taxon>
        <taxon>Actinomycetota</taxon>
        <taxon>Actinomycetes</taxon>
        <taxon>Mycobacteriales</taxon>
        <taxon>Gordoniaceae</taxon>
        <taxon>Gordonia</taxon>
    </lineage>
</organism>
<evidence type="ECO:0000313" key="12">
    <source>
        <dbReference type="Proteomes" id="UP000063789"/>
    </source>
</evidence>
<protein>
    <submittedName>
        <fullName evidence="11">Transcriptional regulator</fullName>
    </submittedName>
</protein>
<dbReference type="GO" id="GO:0000156">
    <property type="term" value="F:phosphorelay response regulator activity"/>
    <property type="evidence" value="ECO:0007669"/>
    <property type="project" value="TreeGrafter"/>
</dbReference>
<evidence type="ECO:0000313" key="11">
    <source>
        <dbReference type="EMBL" id="ALG83877.1"/>
    </source>
</evidence>
<evidence type="ECO:0000256" key="1">
    <source>
        <dbReference type="ARBA" id="ARBA00004496"/>
    </source>
</evidence>
<keyword evidence="5 8" id="KW-0238">DNA-binding</keyword>
<comment type="subcellular location">
    <subcellularLocation>
        <location evidence="1">Cytoplasm</location>
    </subcellularLocation>
</comment>
<reference evidence="11 12" key="2">
    <citation type="journal article" date="2017" name="Int. J. Syst. Evol. Microbiol.">
        <title>Gordonia phthalatica sp. nov., a di-n-butyl phthalate-degrading bacterium isolated from activated sludge.</title>
        <authorList>
            <person name="Jin D."/>
            <person name="Kong X."/>
            <person name="Jia M."/>
            <person name="Yu X."/>
            <person name="Wang X."/>
            <person name="Zhuang X."/>
            <person name="Deng Y."/>
            <person name="Bai Z."/>
        </authorList>
    </citation>
    <scope>NUCLEOTIDE SEQUENCE [LARGE SCALE GENOMIC DNA]</scope>
    <source>
        <strain evidence="11 12">QH-11</strain>
    </source>
</reference>
<keyword evidence="2 7" id="KW-0597">Phosphoprotein</keyword>
<dbReference type="FunFam" id="1.10.10.10:FF:000005">
    <property type="entry name" value="Two-component system response regulator"/>
    <property type="match status" value="1"/>
</dbReference>
<dbReference type="InterPro" id="IPR039420">
    <property type="entry name" value="WalR-like"/>
</dbReference>
<dbReference type="CDD" id="cd17627">
    <property type="entry name" value="REC_OmpR_PrrA-like"/>
    <property type="match status" value="1"/>
</dbReference>
<name>A0A0N9MMC5_9ACTN</name>
<feature type="domain" description="Response regulatory" evidence="9">
    <location>
        <begin position="2"/>
        <end position="116"/>
    </location>
</feature>
<dbReference type="CDD" id="cd00383">
    <property type="entry name" value="trans_reg_C"/>
    <property type="match status" value="1"/>
</dbReference>
<dbReference type="SUPFAM" id="SSF52172">
    <property type="entry name" value="CheY-like"/>
    <property type="match status" value="1"/>
</dbReference>
<dbReference type="PANTHER" id="PTHR48111:SF22">
    <property type="entry name" value="REGULATOR OF RPOS"/>
    <property type="match status" value="1"/>
</dbReference>
<dbReference type="GO" id="GO:0000976">
    <property type="term" value="F:transcription cis-regulatory region binding"/>
    <property type="evidence" value="ECO:0007669"/>
    <property type="project" value="TreeGrafter"/>
</dbReference>
<dbReference type="SMART" id="SM00862">
    <property type="entry name" value="Trans_reg_C"/>
    <property type="match status" value="1"/>
</dbReference>
<evidence type="ECO:0000256" key="2">
    <source>
        <dbReference type="ARBA" id="ARBA00022553"/>
    </source>
</evidence>
<dbReference type="Pfam" id="PF00072">
    <property type="entry name" value="Response_reg"/>
    <property type="match status" value="1"/>
</dbReference>
<dbReference type="RefSeq" id="WP_062391839.1">
    <property type="nucleotide sequence ID" value="NZ_CP011853.1"/>
</dbReference>
<dbReference type="InterPro" id="IPR011006">
    <property type="entry name" value="CheY-like_superfamily"/>
</dbReference>
<dbReference type="InterPro" id="IPR036388">
    <property type="entry name" value="WH-like_DNA-bd_sf"/>
</dbReference>
<gene>
    <name evidence="11" type="ORF">ACH46_04315</name>
</gene>
<proteinExistence type="predicted"/>